<dbReference type="GO" id="GO:0005856">
    <property type="term" value="C:cytoskeleton"/>
    <property type="evidence" value="ECO:0007669"/>
    <property type="project" value="TreeGrafter"/>
</dbReference>
<dbReference type="InterPro" id="IPR036409">
    <property type="entry name" value="Aldolase_II/adducin_N_sf"/>
</dbReference>
<dbReference type="PANTHER" id="PTHR10672">
    <property type="entry name" value="ADDUCIN"/>
    <property type="match status" value="1"/>
</dbReference>
<dbReference type="SUPFAM" id="SSF53639">
    <property type="entry name" value="AraD/HMP-PK domain-like"/>
    <property type="match status" value="1"/>
</dbReference>
<evidence type="ECO:0000259" key="1">
    <source>
        <dbReference type="SMART" id="SM01007"/>
    </source>
</evidence>
<dbReference type="InterPro" id="IPR051017">
    <property type="entry name" value="Aldolase-II_Adducin_sf"/>
</dbReference>
<dbReference type="VEuPathDB" id="FungiDB:C8Q69DRAFT_514631"/>
<evidence type="ECO:0000313" key="2">
    <source>
        <dbReference type="EMBL" id="RWQ92346.1"/>
    </source>
</evidence>
<proteinExistence type="predicted"/>
<dbReference type="STRING" id="264951.A0A443HKM1"/>
<dbReference type="Pfam" id="PF00596">
    <property type="entry name" value="Aldolase_II"/>
    <property type="match status" value="1"/>
</dbReference>
<dbReference type="AlphaFoldDB" id="A0A443HKM1"/>
<sequence>MSTTTTTATPTLTTQSKKRAGLVEDAKLLQHPVEKTGIAAISQGMMLPGIPSFTDMDKKRRWMLEHMAGAFRIFSRKGFTEGMSGHISLRDPEHSNLFWTNPLGIHFGLIKASDMILLNHDGEVVGGNRSRPANAAGFQIHSALHKRYTHVNAACHAHTVNGKAWSAFARPLEMINQDVTMFYGDAQAVYKDFGGVVLTPEEGRRLGTALGPRGKLLILRNHGLLTVGHTVDEAAYLYTLAERSCEIQLKVENAAAAGSPRVLIDRDAAEFTFKMTTDPEAVYCEFQPDYEYELAVSGGDFLQ</sequence>
<keyword evidence="3" id="KW-1185">Reference proteome</keyword>
<dbReference type="GO" id="GO:0051015">
    <property type="term" value="F:actin filament binding"/>
    <property type="evidence" value="ECO:0007669"/>
    <property type="project" value="TreeGrafter"/>
</dbReference>
<dbReference type="EMBL" id="RCNU01000013">
    <property type="protein sequence ID" value="RWQ92346.1"/>
    <property type="molecule type" value="Genomic_DNA"/>
</dbReference>
<dbReference type="Gene3D" id="3.40.225.10">
    <property type="entry name" value="Class II aldolase/adducin N-terminal domain"/>
    <property type="match status" value="1"/>
</dbReference>
<evidence type="ECO:0000313" key="3">
    <source>
        <dbReference type="Proteomes" id="UP000283841"/>
    </source>
</evidence>
<dbReference type="NCBIfam" id="NF004855">
    <property type="entry name" value="PRK06208.1"/>
    <property type="match status" value="1"/>
</dbReference>
<dbReference type="RefSeq" id="XP_028481991.1">
    <property type="nucleotide sequence ID" value="XM_028633346.1"/>
</dbReference>
<accession>A0A443HKM1</accession>
<feature type="domain" description="Class II aldolase/adducin N-terminal" evidence="1">
    <location>
        <begin position="65"/>
        <end position="249"/>
    </location>
</feature>
<gene>
    <name evidence="2" type="ORF">C8Q69DRAFT_514631</name>
</gene>
<dbReference type="FunFam" id="3.40.225.10:FF:000009">
    <property type="entry name" value="Class II aldolase/adducin N-terminal"/>
    <property type="match status" value="1"/>
</dbReference>
<dbReference type="SMART" id="SM01007">
    <property type="entry name" value="Aldolase_II"/>
    <property type="match status" value="1"/>
</dbReference>
<dbReference type="Proteomes" id="UP000283841">
    <property type="component" value="Unassembled WGS sequence"/>
</dbReference>
<dbReference type="PANTHER" id="PTHR10672:SF25">
    <property type="entry name" value="MEIOTICALLY UP-REGULATED GENE 14 PROTEIN"/>
    <property type="match status" value="1"/>
</dbReference>
<dbReference type="GeneID" id="39602623"/>
<dbReference type="InterPro" id="IPR001303">
    <property type="entry name" value="Aldolase_II/adducin_N"/>
</dbReference>
<reference evidence="2 3" key="1">
    <citation type="journal article" date="2018" name="Front. Microbiol.">
        <title>Genomic and genetic insights into a cosmopolitan fungus, Paecilomyces variotii (Eurotiales).</title>
        <authorList>
            <person name="Urquhart A.S."/>
            <person name="Mondo S.J."/>
            <person name="Makela M.R."/>
            <person name="Hane J.K."/>
            <person name="Wiebenga A."/>
            <person name="He G."/>
            <person name="Mihaltcheva S."/>
            <person name="Pangilinan J."/>
            <person name="Lipzen A."/>
            <person name="Barry K."/>
            <person name="de Vries R.P."/>
            <person name="Grigoriev I.V."/>
            <person name="Idnurm A."/>
        </authorList>
    </citation>
    <scope>NUCLEOTIDE SEQUENCE [LARGE SCALE GENOMIC DNA]</scope>
    <source>
        <strain evidence="2 3">CBS 101075</strain>
    </source>
</reference>
<protein>
    <submittedName>
        <fullName evidence="2">Class II aldolase/adducin domain-containing protein</fullName>
    </submittedName>
</protein>
<name>A0A443HKM1_BYSSP</name>
<organism evidence="2 3">
    <name type="scientific">Byssochlamys spectabilis</name>
    <name type="common">Paecilomyces variotii</name>
    <dbReference type="NCBI Taxonomy" id="264951"/>
    <lineage>
        <taxon>Eukaryota</taxon>
        <taxon>Fungi</taxon>
        <taxon>Dikarya</taxon>
        <taxon>Ascomycota</taxon>
        <taxon>Pezizomycotina</taxon>
        <taxon>Eurotiomycetes</taxon>
        <taxon>Eurotiomycetidae</taxon>
        <taxon>Eurotiales</taxon>
        <taxon>Thermoascaceae</taxon>
        <taxon>Paecilomyces</taxon>
    </lineage>
</organism>
<comment type="caution">
    <text evidence="2">The sequence shown here is derived from an EMBL/GenBank/DDBJ whole genome shotgun (WGS) entry which is preliminary data.</text>
</comment>